<keyword evidence="8 12" id="KW-0862">Zinc</keyword>
<dbReference type="InterPro" id="IPR030846">
    <property type="entry name" value="DnaG_bac"/>
</dbReference>
<dbReference type="PANTHER" id="PTHR30313">
    <property type="entry name" value="DNA PRIMASE"/>
    <property type="match status" value="1"/>
</dbReference>
<feature type="zinc finger region" description="CHC2-type" evidence="12">
    <location>
        <begin position="39"/>
        <end position="63"/>
    </location>
</feature>
<evidence type="ECO:0000256" key="13">
    <source>
        <dbReference type="PIRNR" id="PIRNR002811"/>
    </source>
</evidence>
<dbReference type="Pfam" id="PF01807">
    <property type="entry name" value="Zn_ribbon_DnaG"/>
    <property type="match status" value="1"/>
</dbReference>
<dbReference type="EC" id="2.7.7.101" evidence="12"/>
<dbReference type="Pfam" id="PF10410">
    <property type="entry name" value="DnaB_bind"/>
    <property type="match status" value="1"/>
</dbReference>
<organism evidence="16 17">
    <name type="scientific">Peptoniphilus olsenii</name>
    <dbReference type="NCBI Taxonomy" id="411570"/>
    <lineage>
        <taxon>Bacteria</taxon>
        <taxon>Bacillati</taxon>
        <taxon>Bacillota</taxon>
        <taxon>Tissierellia</taxon>
        <taxon>Tissierellales</taxon>
        <taxon>Peptoniphilaceae</taxon>
        <taxon>Peptoniphilus</taxon>
    </lineage>
</organism>
<feature type="coiled-coil region" evidence="14">
    <location>
        <begin position="546"/>
        <end position="592"/>
    </location>
</feature>
<dbReference type="InterPro" id="IPR006171">
    <property type="entry name" value="TOPRIM_dom"/>
</dbReference>
<evidence type="ECO:0000256" key="1">
    <source>
        <dbReference type="ARBA" id="ARBA00022478"/>
    </source>
</evidence>
<dbReference type="SMART" id="SM00493">
    <property type="entry name" value="TOPRIM"/>
    <property type="match status" value="1"/>
</dbReference>
<evidence type="ECO:0000256" key="10">
    <source>
        <dbReference type="ARBA" id="ARBA00023125"/>
    </source>
</evidence>
<dbReference type="Pfam" id="PF08275">
    <property type="entry name" value="DNAG_N"/>
    <property type="match status" value="1"/>
</dbReference>
<dbReference type="Gene3D" id="3.40.1360.10">
    <property type="match status" value="1"/>
</dbReference>
<keyword evidence="6 12" id="KW-0479">Metal-binding</keyword>
<evidence type="ECO:0000259" key="15">
    <source>
        <dbReference type="PROSITE" id="PS50880"/>
    </source>
</evidence>
<dbReference type="RefSeq" id="WP_354367618.1">
    <property type="nucleotide sequence ID" value="NZ_JBEPMA010000004.1"/>
</dbReference>
<proteinExistence type="inferred from homology"/>
<keyword evidence="2 12" id="KW-0639">Primosome</keyword>
<dbReference type="PANTHER" id="PTHR30313:SF2">
    <property type="entry name" value="DNA PRIMASE"/>
    <property type="match status" value="1"/>
</dbReference>
<keyword evidence="10 12" id="KW-0238">DNA-binding</keyword>
<dbReference type="InterPro" id="IPR037068">
    <property type="entry name" value="DNA_primase_core_N_sf"/>
</dbReference>
<evidence type="ECO:0000313" key="17">
    <source>
        <dbReference type="Proteomes" id="UP001549162"/>
    </source>
</evidence>
<dbReference type="GO" id="GO:0016779">
    <property type="term" value="F:nucleotidyltransferase activity"/>
    <property type="evidence" value="ECO:0007669"/>
    <property type="project" value="UniProtKB-KW"/>
</dbReference>
<dbReference type="InterPro" id="IPR016136">
    <property type="entry name" value="DNA_helicase_N/primase_C"/>
</dbReference>
<gene>
    <name evidence="12" type="primary">dnaG</name>
    <name evidence="16" type="ORF">ABID14_000928</name>
</gene>
<feature type="coiled-coil region" evidence="14">
    <location>
        <begin position="85"/>
        <end position="116"/>
    </location>
</feature>
<evidence type="ECO:0000256" key="6">
    <source>
        <dbReference type="ARBA" id="ARBA00022723"/>
    </source>
</evidence>
<comment type="domain">
    <text evidence="12">Contains an N-terminal zinc-binding domain, a central core domain that contains the primase activity, and a C-terminal DnaB-binding domain.</text>
</comment>
<name>A0ABV2JC05_9FIRM</name>
<dbReference type="PIRSF" id="PIRSF002811">
    <property type="entry name" value="DnaG"/>
    <property type="match status" value="1"/>
</dbReference>
<comment type="cofactor">
    <cofactor evidence="12 13">
        <name>Zn(2+)</name>
        <dbReference type="ChEBI" id="CHEBI:29105"/>
    </cofactor>
    <text evidence="12 13">Binds 1 zinc ion per monomer.</text>
</comment>
<evidence type="ECO:0000256" key="9">
    <source>
        <dbReference type="ARBA" id="ARBA00022842"/>
    </source>
</evidence>
<evidence type="ECO:0000256" key="11">
    <source>
        <dbReference type="ARBA" id="ARBA00023163"/>
    </source>
</evidence>
<dbReference type="InterPro" id="IPR036977">
    <property type="entry name" value="DNA_primase_Znf_CHC2"/>
</dbReference>
<comment type="function">
    <text evidence="12 13">RNA polymerase that catalyzes the synthesis of short RNA molecules used as primers for DNA polymerase during DNA replication.</text>
</comment>
<evidence type="ECO:0000256" key="3">
    <source>
        <dbReference type="ARBA" id="ARBA00022679"/>
    </source>
</evidence>
<dbReference type="EMBL" id="JBEPMA010000004">
    <property type="protein sequence ID" value="MET3617299.1"/>
    <property type="molecule type" value="Genomic_DNA"/>
</dbReference>
<keyword evidence="9" id="KW-0460">Magnesium</keyword>
<keyword evidence="7 12" id="KW-0863">Zinc-finger</keyword>
<evidence type="ECO:0000313" key="16">
    <source>
        <dbReference type="EMBL" id="MET3617299.1"/>
    </source>
</evidence>
<evidence type="ECO:0000256" key="12">
    <source>
        <dbReference type="HAMAP-Rule" id="MF_00974"/>
    </source>
</evidence>
<evidence type="ECO:0000256" key="7">
    <source>
        <dbReference type="ARBA" id="ARBA00022771"/>
    </source>
</evidence>
<keyword evidence="3 12" id="KW-0808">Transferase</keyword>
<keyword evidence="1 12" id="KW-0240">DNA-directed RNA polymerase</keyword>
<dbReference type="InterPro" id="IPR019475">
    <property type="entry name" value="DNA_primase_DnaB-bd"/>
</dbReference>
<dbReference type="Gene3D" id="1.10.860.10">
    <property type="entry name" value="DNAb Helicase, Chain A"/>
    <property type="match status" value="1"/>
</dbReference>
<comment type="subunit">
    <text evidence="12">Monomer. Interacts with DnaB.</text>
</comment>
<evidence type="ECO:0000256" key="14">
    <source>
        <dbReference type="SAM" id="Coils"/>
    </source>
</evidence>
<sequence length="592" mass="68911">MYIIDDAVLDEIRERADIVDLIGEYVSLKRSGANYMGLCPFHSEKTPSFSVSPSKRIFKCFGCGEGGDVITFIMKRENLGFREAVEFLAEKYNIALREYKDENKEERDKRERMYEINRETAMHFLKNLQSSTKAQFYLQNRSLTKKTLVKYGLGYSKDSWDDLLNHLTTLGFTEDELLELNLISKSKNGNYYDRFRDRIMYPIINRNNKVIGFGARALGDAKPKYLNSRETPIFNKGKNVFNINIVSKESTREKIILVEGYMDVISLYNSGINYSVASLGTSLTEEQARIIGKMAQDIYICYDSDNAGINATLRAIDIFLSQSLRPKIIELKDGLDPDDYIKKYGKDRFLREIKNATSYIDFKIKKLKTNFNLNDSQGLSNFTMEAAKILSGLKNPIERDIYIKEFSKKYNISYNAVNNYINYINRNNKKKNIVKNKIPKKNTQKIFDGGKKAQEELISYALSDIDILKTIKEKIDIQYFTDLECRITFEESFRFFDEELELKDFLQDLYNKKLVSYNYVRTILNISNNLVIKDNIIEELISSIRRNYLKKEKSKILEEIETLQRDGDINLLREALINLQEINIKLSESKED</sequence>
<feature type="domain" description="Toprim" evidence="15">
    <location>
        <begin position="253"/>
        <end position="336"/>
    </location>
</feature>
<accession>A0ABV2JC05</accession>
<dbReference type="SUPFAM" id="SSF57783">
    <property type="entry name" value="Zinc beta-ribbon"/>
    <property type="match status" value="1"/>
</dbReference>
<keyword evidence="4 12" id="KW-0548">Nucleotidyltransferase</keyword>
<dbReference type="SMART" id="SM00400">
    <property type="entry name" value="ZnF_CHCC"/>
    <property type="match status" value="1"/>
</dbReference>
<evidence type="ECO:0000256" key="5">
    <source>
        <dbReference type="ARBA" id="ARBA00022705"/>
    </source>
</evidence>
<dbReference type="Gene3D" id="3.90.980.10">
    <property type="entry name" value="DNA primase, catalytic core, N-terminal domain"/>
    <property type="match status" value="1"/>
</dbReference>
<reference evidence="16 17" key="1">
    <citation type="submission" date="2024-06" db="EMBL/GenBank/DDBJ databases">
        <title>Genomic Encyclopedia of Type Strains, Phase IV (KMG-IV): sequencing the most valuable type-strain genomes for metagenomic binning, comparative biology and taxonomic classification.</title>
        <authorList>
            <person name="Goeker M."/>
        </authorList>
    </citation>
    <scope>NUCLEOTIDE SEQUENCE [LARGE SCALE GENOMIC DNA]</scope>
    <source>
        <strain evidence="16 17">DSM 21460</strain>
    </source>
</reference>
<keyword evidence="5 12" id="KW-0235">DNA replication</keyword>
<dbReference type="PROSITE" id="PS50880">
    <property type="entry name" value="TOPRIM"/>
    <property type="match status" value="1"/>
</dbReference>
<protein>
    <recommendedName>
        <fullName evidence="12 13">DNA primase</fullName>
        <ecNumber evidence="12">2.7.7.101</ecNumber>
    </recommendedName>
</protein>
<comment type="similarity">
    <text evidence="12 13">Belongs to the DnaG primase family.</text>
</comment>
<dbReference type="CDD" id="cd03364">
    <property type="entry name" value="TOPRIM_DnaG_primases"/>
    <property type="match status" value="1"/>
</dbReference>
<dbReference type="Pfam" id="PF13155">
    <property type="entry name" value="Toprim_2"/>
    <property type="match status" value="1"/>
</dbReference>
<dbReference type="Proteomes" id="UP001549162">
    <property type="component" value="Unassembled WGS sequence"/>
</dbReference>
<evidence type="ECO:0000256" key="8">
    <source>
        <dbReference type="ARBA" id="ARBA00022833"/>
    </source>
</evidence>
<evidence type="ECO:0000256" key="2">
    <source>
        <dbReference type="ARBA" id="ARBA00022515"/>
    </source>
</evidence>
<keyword evidence="14" id="KW-0175">Coiled coil</keyword>
<dbReference type="NCBIfam" id="TIGR01391">
    <property type="entry name" value="dnaG"/>
    <property type="match status" value="1"/>
</dbReference>
<dbReference type="InterPro" id="IPR050219">
    <property type="entry name" value="DnaG_primase"/>
</dbReference>
<evidence type="ECO:0000256" key="4">
    <source>
        <dbReference type="ARBA" id="ARBA00022695"/>
    </source>
</evidence>
<keyword evidence="17" id="KW-1185">Reference proteome</keyword>
<comment type="catalytic activity">
    <reaction evidence="12">
        <text>ssDNA + n NTP = ssDNA/pppN(pN)n-1 hybrid + (n-1) diphosphate.</text>
        <dbReference type="EC" id="2.7.7.101"/>
    </reaction>
</comment>
<dbReference type="InterPro" id="IPR034151">
    <property type="entry name" value="TOPRIM_DnaG_bac"/>
</dbReference>
<dbReference type="HAMAP" id="MF_00974">
    <property type="entry name" value="DNA_primase_DnaG"/>
    <property type="match status" value="1"/>
</dbReference>
<dbReference type="Gene3D" id="3.90.580.10">
    <property type="entry name" value="Zinc finger, CHC2-type domain"/>
    <property type="match status" value="1"/>
</dbReference>
<dbReference type="SUPFAM" id="SSF56731">
    <property type="entry name" value="DNA primase core"/>
    <property type="match status" value="1"/>
</dbReference>
<dbReference type="InterPro" id="IPR002694">
    <property type="entry name" value="Znf_CHC2"/>
</dbReference>
<comment type="caution">
    <text evidence="16">The sequence shown here is derived from an EMBL/GenBank/DDBJ whole genome shotgun (WGS) entry which is preliminary data.</text>
</comment>
<dbReference type="InterPro" id="IPR006295">
    <property type="entry name" value="DNA_primase_DnaG"/>
</dbReference>
<dbReference type="InterPro" id="IPR013264">
    <property type="entry name" value="DNAG_N"/>
</dbReference>
<keyword evidence="11 12" id="KW-0804">Transcription</keyword>